<evidence type="ECO:0000313" key="5">
    <source>
        <dbReference type="EMBL" id="SIS04958.1"/>
    </source>
</evidence>
<dbReference type="Gene3D" id="2.20.28.10">
    <property type="match status" value="1"/>
</dbReference>
<sequence>MPITYTEDNIEETYHTLVRDEFEGIVREVNSHYPAKRSVRLDWEEINDYDTTVADTLLSSPQVARGKITGALTAWDTVDMPESIVRVHNIPEEYHFRVGKQRTAHLGGLVTIEGQIVEMEGVKPFAREAALSCHQCGTVNYVPQSYGKMLEPAECMGCERSSGPFLFKRERSDLIDYRKIVLQRAETNLDDDPPILIVYLTQDLVDRVGPGDHVSLVGYYDTGRIQKQSILETYLETWDIESHQEGVLADQLSPDELGERIYEEVEELQNDDPSSFGADRETVLDRLEADGIRRQEADSQLEAMLEENEISKVGGDNLMTT</sequence>
<dbReference type="EMBL" id="FTNP01000008">
    <property type="protein sequence ID" value="SIS04958.1"/>
    <property type="molecule type" value="Genomic_DNA"/>
</dbReference>
<dbReference type="Gene3D" id="2.40.50.140">
    <property type="entry name" value="Nucleic acid-binding proteins"/>
    <property type="match status" value="1"/>
</dbReference>
<dbReference type="KEGG" id="hda:BB347_17640"/>
<organism evidence="5 6">
    <name type="scientific">Natronorubrum daqingense</name>
    <dbReference type="NCBI Taxonomy" id="588898"/>
    <lineage>
        <taxon>Archaea</taxon>
        <taxon>Methanobacteriati</taxon>
        <taxon>Methanobacteriota</taxon>
        <taxon>Stenosarchaea group</taxon>
        <taxon>Halobacteria</taxon>
        <taxon>Halobacteriales</taxon>
        <taxon>Natrialbaceae</taxon>
        <taxon>Natronorubrum</taxon>
    </lineage>
</organism>
<proteinExistence type="inferred from homology"/>
<evidence type="ECO:0000313" key="4">
    <source>
        <dbReference type="EMBL" id="APX98531.1"/>
    </source>
</evidence>
<keyword evidence="2" id="KW-0235">DNA replication</keyword>
<protein>
    <recommendedName>
        <fullName evidence="3">MCM OB domain-containing protein</fullName>
    </recommendedName>
</protein>
<reference evidence="4 7" key="1">
    <citation type="submission" date="2017-01" db="EMBL/GenBank/DDBJ databases">
        <title>Complete genome sequence of Haloterrigena daqingensis type strain (JX313T).</title>
        <authorList>
            <person name="Shuang W."/>
        </authorList>
    </citation>
    <scope>NUCLEOTIDE SEQUENCE [LARGE SCALE GENOMIC DNA]</scope>
    <source>
        <strain evidence="7">JX313</strain>
        <strain evidence="4">JX313T</strain>
        <plasmid evidence="7">Plasmid unnamed2</plasmid>
        <plasmid evidence="4">unnamed2</plasmid>
    </source>
</reference>
<geneLocation type="plasmid" evidence="4">
    <name>unnamed2</name>
</geneLocation>
<comment type="similarity">
    <text evidence="1">Belongs to the MCM family.</text>
</comment>
<dbReference type="PANTHER" id="PTHR11630">
    <property type="entry name" value="DNA REPLICATION LICENSING FACTOR MCM FAMILY MEMBER"/>
    <property type="match status" value="1"/>
</dbReference>
<dbReference type="AlphaFoldDB" id="A0A1N7FX79"/>
<dbReference type="GO" id="GO:0006260">
    <property type="term" value="P:DNA replication"/>
    <property type="evidence" value="ECO:0007669"/>
    <property type="project" value="UniProtKB-KW"/>
</dbReference>
<dbReference type="InterPro" id="IPR012340">
    <property type="entry name" value="NA-bd_OB-fold"/>
</dbReference>
<dbReference type="OrthoDB" id="275317at2157"/>
<dbReference type="GO" id="GO:0003697">
    <property type="term" value="F:single-stranded DNA binding"/>
    <property type="evidence" value="ECO:0007669"/>
    <property type="project" value="TreeGrafter"/>
</dbReference>
<accession>A0A1N7FX79</accession>
<evidence type="ECO:0000256" key="2">
    <source>
        <dbReference type="ARBA" id="ARBA00022705"/>
    </source>
</evidence>
<dbReference type="RefSeq" id="WP_076583916.1">
    <property type="nucleotide sequence ID" value="NZ_CP019329.1"/>
</dbReference>
<evidence type="ECO:0000313" key="6">
    <source>
        <dbReference type="Proteomes" id="UP000185687"/>
    </source>
</evidence>
<evidence type="ECO:0000313" key="7">
    <source>
        <dbReference type="Proteomes" id="UP000187321"/>
    </source>
</evidence>
<feature type="domain" description="MCM OB" evidence="3">
    <location>
        <begin position="102"/>
        <end position="221"/>
    </location>
</feature>
<dbReference type="EMBL" id="CP019329">
    <property type="protein sequence ID" value="APX98531.1"/>
    <property type="molecule type" value="Genomic_DNA"/>
</dbReference>
<evidence type="ECO:0000259" key="3">
    <source>
        <dbReference type="Pfam" id="PF17207"/>
    </source>
</evidence>
<evidence type="ECO:0000256" key="1">
    <source>
        <dbReference type="ARBA" id="ARBA00008010"/>
    </source>
</evidence>
<dbReference type="Proteomes" id="UP000185687">
    <property type="component" value="Unassembled WGS sequence"/>
</dbReference>
<dbReference type="InterPro" id="IPR031327">
    <property type="entry name" value="MCM"/>
</dbReference>
<keyword evidence="4" id="KW-0614">Plasmid</keyword>
<dbReference type="GO" id="GO:0042555">
    <property type="term" value="C:MCM complex"/>
    <property type="evidence" value="ECO:0007669"/>
    <property type="project" value="TreeGrafter"/>
</dbReference>
<dbReference type="GeneID" id="30957805"/>
<reference evidence="5 6" key="2">
    <citation type="submission" date="2017-01" db="EMBL/GenBank/DDBJ databases">
        <authorList>
            <person name="Mah S.A."/>
            <person name="Swanson W.J."/>
            <person name="Moy G.W."/>
            <person name="Vacquier V.D."/>
        </authorList>
    </citation>
    <scope>NUCLEOTIDE SEQUENCE [LARGE SCALE GENOMIC DNA]</scope>
    <source>
        <strain evidence="5 6">CGMCC 1.8909</strain>
    </source>
</reference>
<dbReference type="Proteomes" id="UP000187321">
    <property type="component" value="Plasmid unnamed2"/>
</dbReference>
<dbReference type="GO" id="GO:0005524">
    <property type="term" value="F:ATP binding"/>
    <property type="evidence" value="ECO:0007669"/>
    <property type="project" value="InterPro"/>
</dbReference>
<dbReference type="InterPro" id="IPR033762">
    <property type="entry name" value="MCM_OB"/>
</dbReference>
<name>A0A1N7FX79_9EURY</name>
<gene>
    <name evidence="4" type="ORF">BB347_17640</name>
    <name evidence="5" type="ORF">SAMN05421809_3535</name>
</gene>
<dbReference type="Gene3D" id="3.30.1640.10">
    <property type="entry name" value="mini-chromosome maintenance (MCM) complex, chain A, domain 1"/>
    <property type="match status" value="1"/>
</dbReference>
<dbReference type="PANTHER" id="PTHR11630:SF66">
    <property type="entry name" value="DNA REPLICATION LICENSING FACTOR MCM4"/>
    <property type="match status" value="1"/>
</dbReference>
<keyword evidence="6" id="KW-1185">Reference proteome</keyword>
<dbReference type="GO" id="GO:0017116">
    <property type="term" value="F:single-stranded DNA helicase activity"/>
    <property type="evidence" value="ECO:0007669"/>
    <property type="project" value="TreeGrafter"/>
</dbReference>
<dbReference type="SUPFAM" id="SSF50249">
    <property type="entry name" value="Nucleic acid-binding proteins"/>
    <property type="match status" value="1"/>
</dbReference>
<dbReference type="Pfam" id="PF17207">
    <property type="entry name" value="MCM_OB"/>
    <property type="match status" value="1"/>
</dbReference>